<dbReference type="Proteomes" id="UP000824410">
    <property type="component" value="Unassembled WGS sequence"/>
</dbReference>
<gene>
    <name evidence="1" type="ORF">EX242_23210</name>
</gene>
<sequence>MTAITFLPAKENSKMRRYKRNGEYYKQRNELKAKQKSRSVEEIWDSIFKPVDQTDVLANLLIGIKDIPDVQRKQPRLHKPIMSDGSVTARG</sequence>
<organism evidence="1 2">
    <name type="scientific">Providencia rettgeri</name>
    <dbReference type="NCBI Taxonomy" id="587"/>
    <lineage>
        <taxon>Bacteria</taxon>
        <taxon>Pseudomonadati</taxon>
        <taxon>Pseudomonadota</taxon>
        <taxon>Gammaproteobacteria</taxon>
        <taxon>Enterobacterales</taxon>
        <taxon>Morganellaceae</taxon>
        <taxon>Providencia</taxon>
    </lineage>
</organism>
<dbReference type="AlphaFoldDB" id="A0AAP2K2T9"/>
<comment type="caution">
    <text evidence="1">The sequence shown here is derived from an EMBL/GenBank/DDBJ whole genome shotgun (WGS) entry which is preliminary data.</text>
</comment>
<dbReference type="EMBL" id="SHDO01000058">
    <property type="protein sequence ID" value="MBX6983151.1"/>
    <property type="molecule type" value="Genomic_DNA"/>
</dbReference>
<evidence type="ECO:0000313" key="1">
    <source>
        <dbReference type="EMBL" id="MBX6983151.1"/>
    </source>
</evidence>
<evidence type="ECO:0000313" key="2">
    <source>
        <dbReference type="Proteomes" id="UP000824410"/>
    </source>
</evidence>
<reference evidence="1" key="1">
    <citation type="submission" date="2019-02" db="EMBL/GenBank/DDBJ databases">
        <title>Genomic characterization of isolates from hospital effluents in KZN, South Africa.</title>
        <authorList>
            <person name="Ntshobeni N."/>
            <person name="Allam M."/>
            <person name="Ismail A."/>
            <person name="Amoako D."/>
            <person name="Essack S."/>
            <person name="Chenia H."/>
        </authorList>
    </citation>
    <scope>NUCLEOTIDE SEQUENCE</scope>
    <source>
        <strain evidence="1">AFE97_S1</strain>
    </source>
</reference>
<accession>A0AAP2K2T9</accession>
<protein>
    <submittedName>
        <fullName evidence="1">Uncharacterized protein</fullName>
    </submittedName>
</protein>
<name>A0AAP2K2T9_PRORE</name>
<proteinExistence type="predicted"/>